<gene>
    <name evidence="3" type="ORF">Tci_566557</name>
</gene>
<organism evidence="3">
    <name type="scientific">Tanacetum cinerariifolium</name>
    <name type="common">Dalmatian daisy</name>
    <name type="synonym">Chrysanthemum cinerariifolium</name>
    <dbReference type="NCBI Taxonomy" id="118510"/>
    <lineage>
        <taxon>Eukaryota</taxon>
        <taxon>Viridiplantae</taxon>
        <taxon>Streptophyta</taxon>
        <taxon>Embryophyta</taxon>
        <taxon>Tracheophyta</taxon>
        <taxon>Spermatophyta</taxon>
        <taxon>Magnoliopsida</taxon>
        <taxon>eudicotyledons</taxon>
        <taxon>Gunneridae</taxon>
        <taxon>Pentapetalae</taxon>
        <taxon>asterids</taxon>
        <taxon>campanulids</taxon>
        <taxon>Asterales</taxon>
        <taxon>Asteraceae</taxon>
        <taxon>Asteroideae</taxon>
        <taxon>Anthemideae</taxon>
        <taxon>Anthemidinae</taxon>
        <taxon>Tanacetum</taxon>
    </lineage>
</organism>
<comment type="caution">
    <text evidence="3">The sequence shown here is derived from an EMBL/GenBank/DDBJ whole genome shotgun (WGS) entry which is preliminary data.</text>
</comment>
<sequence>MNNNHNQEPPPQHGPPPMVRPNGQAPRTMEELCQPSINGRGRPIATIPIQATDFGLQNGVSDDALRLSLFPYSLTHHAIAWYDRFPRNSIHSFDDMMRKFLSKYFPPSIVTKLRNEITKFEQKPYESLFEAWERYKLSIDRCPNHNMLLVTQIDTFYNGLTLSHRDTINAAAGETFMQKTPEECYELIENMTAHRNHYDTSTIQDETSRNISSTSTAKSPEVVRQLEMMNKNFSEMMRQFQTVKVVDTKCKTCGGPHSFTKCLAVSGYTQETAYATMGNYNSGGTGSLPSNTVPNPQEYLKFITTRSGVTLAGPLIFPSSSSKEVDREPEMITDQVLIGSTNNVPPLVVQPSPASTSFSTISSSKMPEVTKDMAMDFGLCHHMIQQVQNSCQFHGLPGDDANRHIDIFLEITQYMKQNGVSDDALRLSLFLYSLTHHATAWYGRLSRNSIHTFDDMMRKFLWKYFPPSMVSILRNEITDFRKN</sequence>
<proteinExistence type="predicted"/>
<protein>
    <recommendedName>
        <fullName evidence="2">Retrotransposon gag domain-containing protein</fullName>
    </recommendedName>
</protein>
<feature type="domain" description="Retrotransposon gag" evidence="2">
    <location>
        <begin position="69"/>
        <end position="161"/>
    </location>
</feature>
<accession>A0A699IXI5</accession>
<evidence type="ECO:0000313" key="3">
    <source>
        <dbReference type="EMBL" id="GEZ94584.1"/>
    </source>
</evidence>
<evidence type="ECO:0000259" key="2">
    <source>
        <dbReference type="Pfam" id="PF03732"/>
    </source>
</evidence>
<feature type="region of interest" description="Disordered" evidence="1">
    <location>
        <begin position="1"/>
        <end position="27"/>
    </location>
</feature>
<feature type="compositionally biased region" description="Pro residues" evidence="1">
    <location>
        <begin position="8"/>
        <end position="19"/>
    </location>
</feature>
<dbReference type="PANTHER" id="PTHR33223">
    <property type="entry name" value="CCHC-TYPE DOMAIN-CONTAINING PROTEIN"/>
    <property type="match status" value="1"/>
</dbReference>
<dbReference type="AlphaFoldDB" id="A0A699IXI5"/>
<dbReference type="Pfam" id="PF03732">
    <property type="entry name" value="Retrotrans_gag"/>
    <property type="match status" value="1"/>
</dbReference>
<evidence type="ECO:0000256" key="1">
    <source>
        <dbReference type="SAM" id="MobiDB-lite"/>
    </source>
</evidence>
<dbReference type="InterPro" id="IPR005162">
    <property type="entry name" value="Retrotrans_gag_dom"/>
</dbReference>
<dbReference type="PANTHER" id="PTHR33223:SF11">
    <property type="entry name" value="ELEMENT PROTEIN, PUTATIVE-RELATED"/>
    <property type="match status" value="1"/>
</dbReference>
<dbReference type="EMBL" id="BKCJ010345892">
    <property type="protein sequence ID" value="GEZ94584.1"/>
    <property type="molecule type" value="Genomic_DNA"/>
</dbReference>
<reference evidence="3" key="1">
    <citation type="journal article" date="2019" name="Sci. Rep.">
        <title>Draft genome of Tanacetum cinerariifolium, the natural source of mosquito coil.</title>
        <authorList>
            <person name="Yamashiro T."/>
            <person name="Shiraishi A."/>
            <person name="Satake H."/>
            <person name="Nakayama K."/>
        </authorList>
    </citation>
    <scope>NUCLEOTIDE SEQUENCE</scope>
</reference>
<name>A0A699IXI5_TANCI</name>